<dbReference type="GO" id="GO:0016779">
    <property type="term" value="F:nucleotidyltransferase activity"/>
    <property type="evidence" value="ECO:0007669"/>
    <property type="project" value="UniProtKB-KW"/>
</dbReference>
<dbReference type="PRINTS" id="PR00045">
    <property type="entry name" value="SIGMA54FCT"/>
</dbReference>
<keyword evidence="2" id="KW-0240">DNA-directed RNA polymerase</keyword>
<comment type="caution">
    <text evidence="11">The sequence shown here is derived from an EMBL/GenBank/DDBJ whole genome shotgun (WGS) entry which is preliminary data.</text>
</comment>
<evidence type="ECO:0000313" key="12">
    <source>
        <dbReference type="Proteomes" id="UP000319818"/>
    </source>
</evidence>
<dbReference type="RefSeq" id="WP_170225740.1">
    <property type="nucleotide sequence ID" value="NZ_VFPH01000002.1"/>
</dbReference>
<dbReference type="PANTHER" id="PTHR32248:SF4">
    <property type="entry name" value="RNA POLYMERASE SIGMA-54 FACTOR"/>
    <property type="match status" value="1"/>
</dbReference>
<protein>
    <submittedName>
        <fullName evidence="11">RNA polymerase RpoN-/SigL-like sigma 54 subunit</fullName>
    </submittedName>
</protein>
<dbReference type="PANTHER" id="PTHR32248">
    <property type="entry name" value="RNA POLYMERASE SIGMA-54 FACTOR"/>
    <property type="match status" value="1"/>
</dbReference>
<evidence type="ECO:0000259" key="9">
    <source>
        <dbReference type="Pfam" id="PF04552"/>
    </source>
</evidence>
<dbReference type="Proteomes" id="UP000319818">
    <property type="component" value="Unassembled WGS sequence"/>
</dbReference>
<dbReference type="EMBL" id="VFPH01000002">
    <property type="protein sequence ID" value="TQM36845.1"/>
    <property type="molecule type" value="Genomic_DNA"/>
</dbReference>
<keyword evidence="6" id="KW-0731">Sigma factor</keyword>
<organism evidence="11 12">
    <name type="scientific">Pseudonocardia cypriaca</name>
    <dbReference type="NCBI Taxonomy" id="882449"/>
    <lineage>
        <taxon>Bacteria</taxon>
        <taxon>Bacillati</taxon>
        <taxon>Actinomycetota</taxon>
        <taxon>Actinomycetes</taxon>
        <taxon>Pseudonocardiales</taxon>
        <taxon>Pseudonocardiaceae</taxon>
        <taxon>Pseudonocardia</taxon>
    </lineage>
</organism>
<dbReference type="Pfam" id="PF04963">
    <property type="entry name" value="Sigma54_CBD"/>
    <property type="match status" value="1"/>
</dbReference>
<evidence type="ECO:0000259" key="10">
    <source>
        <dbReference type="Pfam" id="PF04963"/>
    </source>
</evidence>
<dbReference type="InterPro" id="IPR000394">
    <property type="entry name" value="RNA_pol_sigma_54"/>
</dbReference>
<comment type="similarity">
    <text evidence="1">Belongs to the sigma-54 factor family.</text>
</comment>
<evidence type="ECO:0000313" key="11">
    <source>
        <dbReference type="EMBL" id="TQM36845.1"/>
    </source>
</evidence>
<keyword evidence="12" id="KW-1185">Reference proteome</keyword>
<dbReference type="InterPro" id="IPR007634">
    <property type="entry name" value="RNA_pol_sigma_54_DNA-bd"/>
</dbReference>
<dbReference type="GO" id="GO:0003677">
    <property type="term" value="F:DNA binding"/>
    <property type="evidence" value="ECO:0007669"/>
    <property type="project" value="UniProtKB-KW"/>
</dbReference>
<reference evidence="11 12" key="1">
    <citation type="submission" date="2019-06" db="EMBL/GenBank/DDBJ databases">
        <title>Sequencing the genomes of 1000 actinobacteria strains.</title>
        <authorList>
            <person name="Klenk H.-P."/>
        </authorList>
    </citation>
    <scope>NUCLEOTIDE SEQUENCE [LARGE SCALE GENOMIC DNA]</scope>
    <source>
        <strain evidence="11 12">DSM 45511</strain>
    </source>
</reference>
<keyword evidence="7" id="KW-0238">DNA-binding</keyword>
<dbReference type="Pfam" id="PF04552">
    <property type="entry name" value="Sigma54_DBD"/>
    <property type="match status" value="1"/>
</dbReference>
<keyword evidence="3" id="KW-0808">Transferase</keyword>
<dbReference type="PROSITE" id="PS50044">
    <property type="entry name" value="SIGMA54_3"/>
    <property type="match status" value="1"/>
</dbReference>
<dbReference type="GO" id="GO:0001216">
    <property type="term" value="F:DNA-binding transcription activator activity"/>
    <property type="evidence" value="ECO:0007669"/>
    <property type="project" value="InterPro"/>
</dbReference>
<dbReference type="AlphaFoldDB" id="A0A543FSP0"/>
<keyword evidence="5" id="KW-0805">Transcription regulation</keyword>
<evidence type="ECO:0000256" key="3">
    <source>
        <dbReference type="ARBA" id="ARBA00022679"/>
    </source>
</evidence>
<dbReference type="GO" id="GO:0000428">
    <property type="term" value="C:DNA-directed RNA polymerase complex"/>
    <property type="evidence" value="ECO:0007669"/>
    <property type="project" value="UniProtKB-KW"/>
</dbReference>
<evidence type="ECO:0000256" key="8">
    <source>
        <dbReference type="ARBA" id="ARBA00023163"/>
    </source>
</evidence>
<evidence type="ECO:0000256" key="2">
    <source>
        <dbReference type="ARBA" id="ARBA00022478"/>
    </source>
</evidence>
<evidence type="ECO:0000256" key="6">
    <source>
        <dbReference type="ARBA" id="ARBA00023082"/>
    </source>
</evidence>
<keyword evidence="8" id="KW-0804">Transcription</keyword>
<evidence type="ECO:0000256" key="7">
    <source>
        <dbReference type="ARBA" id="ARBA00023125"/>
    </source>
</evidence>
<dbReference type="GO" id="GO:0016987">
    <property type="term" value="F:sigma factor activity"/>
    <property type="evidence" value="ECO:0007669"/>
    <property type="project" value="UniProtKB-KW"/>
</dbReference>
<evidence type="ECO:0000256" key="5">
    <source>
        <dbReference type="ARBA" id="ARBA00023015"/>
    </source>
</evidence>
<feature type="domain" description="RNA polymerase sigma factor 54 core-binding" evidence="10">
    <location>
        <begin position="101"/>
        <end position="285"/>
    </location>
</feature>
<dbReference type="PROSITE" id="PS00718">
    <property type="entry name" value="SIGMA54_2"/>
    <property type="match status" value="1"/>
</dbReference>
<sequence>MPAPGTVAMGWSMAAQPGQRLEHRIGPAQLLLSELLALPAAGLEERMTVELDANAALELAPAPMCARCGRPAWGADCPFCSRSSLQRRRERVDLPDPVDRVAAPTTSRESLLADAAHGLRPAEQLVAAHLLAEVDDLGLLAEPVSVVAARLGVPVGALQRVIDVLRASGSPGICAPGLAERLRLQVSALAEVGVVPHEVFALVEHGLGHLVDGSAEDVATVCGLGPDEVCSALGWIRARVEADLFVRDDAAASGVVDIVVRWEEDRLVLDVAPGPWSGLRVAESYRAATGDPRVDEDIARARRFIDGISRRASTMLRVAQVVLARQSRRIVEGPRAHLPLLRRDVAEEIGVHESTVSRAVAGKHLLLPSGETVAFGALFGAARGVQHCLCDLVACETVPQSDVELMNALAERGHRIARRTVAKYRAVLGIPPQRLR</sequence>
<name>A0A543FSP0_9PSEU</name>
<dbReference type="Gene3D" id="1.10.10.60">
    <property type="entry name" value="Homeodomain-like"/>
    <property type="match status" value="1"/>
</dbReference>
<evidence type="ECO:0000256" key="4">
    <source>
        <dbReference type="ARBA" id="ARBA00022695"/>
    </source>
</evidence>
<gene>
    <name evidence="11" type="ORF">FB388_4032</name>
</gene>
<keyword evidence="4" id="KW-0548">Nucleotidyltransferase</keyword>
<proteinExistence type="inferred from homology"/>
<dbReference type="InterPro" id="IPR007046">
    <property type="entry name" value="RNA_pol_sigma_54_core-bd"/>
</dbReference>
<evidence type="ECO:0000256" key="1">
    <source>
        <dbReference type="ARBA" id="ARBA00008798"/>
    </source>
</evidence>
<feature type="domain" description="RNA polymerase sigma factor 54 DNA-binding" evidence="9">
    <location>
        <begin position="296"/>
        <end position="435"/>
    </location>
</feature>
<dbReference type="GO" id="GO:0006352">
    <property type="term" value="P:DNA-templated transcription initiation"/>
    <property type="evidence" value="ECO:0007669"/>
    <property type="project" value="InterPro"/>
</dbReference>
<accession>A0A543FSP0</accession>